<keyword evidence="11" id="KW-1185">Reference proteome</keyword>
<dbReference type="AlphaFoldDB" id="A0A561SAC9"/>
<comment type="subcellular location">
    <subcellularLocation>
        <location evidence="1">Cell membrane</location>
        <topology evidence="1">Multi-pass membrane protein</topology>
    </subcellularLocation>
</comment>
<keyword evidence="5 7" id="KW-0472">Membrane</keyword>
<proteinExistence type="inferred from homology"/>
<feature type="transmembrane region" description="Helical" evidence="7">
    <location>
        <begin position="426"/>
        <end position="444"/>
    </location>
</feature>
<comment type="caution">
    <text evidence="10">The sequence shown here is derived from an EMBL/GenBank/DDBJ whole genome shotgun (WGS) entry which is preliminary data.</text>
</comment>
<evidence type="ECO:0000256" key="5">
    <source>
        <dbReference type="ARBA" id="ARBA00023136"/>
    </source>
</evidence>
<keyword evidence="3 7" id="KW-0812">Transmembrane</keyword>
<dbReference type="PANTHER" id="PTHR30509:SF9">
    <property type="entry name" value="MULTIDRUG RESISTANCE PROTEIN MDTO"/>
    <property type="match status" value="1"/>
</dbReference>
<feature type="transmembrane region" description="Helical" evidence="7">
    <location>
        <begin position="98"/>
        <end position="116"/>
    </location>
</feature>
<keyword evidence="2" id="KW-1003">Cell membrane</keyword>
<feature type="domain" description="Integral membrane bound transporter" evidence="9">
    <location>
        <begin position="392"/>
        <end position="515"/>
    </location>
</feature>
<dbReference type="Pfam" id="PF13515">
    <property type="entry name" value="FUSC_2"/>
    <property type="match status" value="1"/>
</dbReference>
<evidence type="ECO:0000256" key="6">
    <source>
        <dbReference type="ARBA" id="ARBA00043993"/>
    </source>
</evidence>
<dbReference type="InterPro" id="IPR049453">
    <property type="entry name" value="Memb_transporter_dom"/>
</dbReference>
<name>A0A561SAC9_9ACTN</name>
<feature type="transmembrane region" description="Helical" evidence="7">
    <location>
        <begin position="123"/>
        <end position="142"/>
    </location>
</feature>
<reference evidence="10 11" key="1">
    <citation type="submission" date="2019-06" db="EMBL/GenBank/DDBJ databases">
        <title>Sequencing the genomes of 1000 actinobacteria strains.</title>
        <authorList>
            <person name="Klenk H.-P."/>
        </authorList>
    </citation>
    <scope>NUCLEOTIDE SEQUENCE [LARGE SCALE GENOMIC DNA]</scope>
    <source>
        <strain evidence="10 11">DSM 44826</strain>
    </source>
</reference>
<evidence type="ECO:0000313" key="11">
    <source>
        <dbReference type="Proteomes" id="UP000317940"/>
    </source>
</evidence>
<feature type="domain" description="Integral membrane protein YccS N-terminal" evidence="8">
    <location>
        <begin position="81"/>
        <end position="190"/>
    </location>
</feature>
<organism evidence="10 11">
    <name type="scientific">Kitasatospora viridis</name>
    <dbReference type="NCBI Taxonomy" id="281105"/>
    <lineage>
        <taxon>Bacteria</taxon>
        <taxon>Bacillati</taxon>
        <taxon>Actinomycetota</taxon>
        <taxon>Actinomycetes</taxon>
        <taxon>Kitasatosporales</taxon>
        <taxon>Streptomycetaceae</taxon>
        <taxon>Kitasatospora</taxon>
    </lineage>
</organism>
<comment type="similarity">
    <text evidence="6">Belongs to the YccS/YhfK family.</text>
</comment>
<dbReference type="RefSeq" id="WP_145911398.1">
    <property type="nucleotide sequence ID" value="NZ_BAAAMZ010000001.1"/>
</dbReference>
<dbReference type="PANTHER" id="PTHR30509">
    <property type="entry name" value="P-HYDROXYBENZOIC ACID EFFLUX PUMP SUBUNIT-RELATED"/>
    <property type="match status" value="1"/>
</dbReference>
<evidence type="ECO:0000313" key="10">
    <source>
        <dbReference type="EMBL" id="TWF71832.1"/>
    </source>
</evidence>
<evidence type="ECO:0000256" key="4">
    <source>
        <dbReference type="ARBA" id="ARBA00022989"/>
    </source>
</evidence>
<protein>
    <submittedName>
        <fullName evidence="10">Putative membrane protein YccC</fullName>
    </submittedName>
</protein>
<gene>
    <name evidence="10" type="ORF">FHX73_1729</name>
</gene>
<feature type="transmembrane region" description="Helical" evidence="7">
    <location>
        <begin position="27"/>
        <end position="44"/>
    </location>
</feature>
<feature type="transmembrane region" description="Helical" evidence="7">
    <location>
        <begin position="451"/>
        <end position="467"/>
    </location>
</feature>
<dbReference type="Pfam" id="PF12805">
    <property type="entry name" value="FUSC-like"/>
    <property type="match status" value="1"/>
</dbReference>
<dbReference type="EMBL" id="VIWT01000007">
    <property type="protein sequence ID" value="TWF71832.1"/>
    <property type="molecule type" value="Genomic_DNA"/>
</dbReference>
<evidence type="ECO:0000256" key="7">
    <source>
        <dbReference type="SAM" id="Phobius"/>
    </source>
</evidence>
<dbReference type="OrthoDB" id="128040at2"/>
<feature type="transmembrane region" description="Helical" evidence="7">
    <location>
        <begin position="503"/>
        <end position="524"/>
    </location>
</feature>
<evidence type="ECO:0000256" key="3">
    <source>
        <dbReference type="ARBA" id="ARBA00022692"/>
    </source>
</evidence>
<dbReference type="Proteomes" id="UP000317940">
    <property type="component" value="Unassembled WGS sequence"/>
</dbReference>
<evidence type="ECO:0000256" key="1">
    <source>
        <dbReference type="ARBA" id="ARBA00004651"/>
    </source>
</evidence>
<dbReference type="InterPro" id="IPR032692">
    <property type="entry name" value="YccS_N"/>
</dbReference>
<evidence type="ECO:0000259" key="8">
    <source>
        <dbReference type="Pfam" id="PF12805"/>
    </source>
</evidence>
<sequence length="701" mass="73903">MPWIDSLRSTTRTGLHLNRAYSSPRRAVRGALAVALVAFPTLALGGPRPAASAALGAFIAGVATFQRSFRPRPSLAIASALGLGVSTFTGYVSVGVPGLFPVVLACWALLAGLAWSIGQTGGVVAATTISVMLVVVQLPVSVPTALEHGLLCTLGGVVQALLIALWPIEDWQAQRDALADAYASLAKYARTLREDPTAPIDPEALIQARHASELTPWQERHRPPELHGLRTLAESMRPALTALADPRAGVPEQGPARERVRALLAAAAETLDALALAVRTGDPLELPGSAATLLPAPRRTAAEPLPGPAARCARQLTTLLGRAADTLERSAHHSTADAPSAPGAAITTSSGLPRPALFHAVPRALHNVRRQLRHDSPVLRHAVRLATVVTVAHLITGLLGFSRGYWAPLTAAMVIRPDFGQTFSRGVARLAGTSVGVVVATVLVELLHPNRWFAVGLAVFCLGGAYLTLKTGYAMMTAFVSAYVVFLLGLQPGDPLPLALQRVELTLIGGAIALATFALFPSWASTRLNDRLGDWIEATGRYCSAVLTVHGAPRTGDRRAVREALLDARTARAELLEGITRAEVEPGWHCCETLTPRRLEKARAAVGLLARAGVLLEAQLPPATAEPAPGATEFAQALAAATHAVAEEVRAGRAPDFTALRAAQQQRTGTWSDLVTPAASLLDQAIDDLEAAYRREKVVKA</sequence>
<feature type="transmembrane region" description="Helical" evidence="7">
    <location>
        <begin position="148"/>
        <end position="168"/>
    </location>
</feature>
<feature type="transmembrane region" description="Helical" evidence="7">
    <location>
        <begin position="382"/>
        <end position="406"/>
    </location>
</feature>
<evidence type="ECO:0000259" key="9">
    <source>
        <dbReference type="Pfam" id="PF13515"/>
    </source>
</evidence>
<evidence type="ECO:0000256" key="2">
    <source>
        <dbReference type="ARBA" id="ARBA00022475"/>
    </source>
</evidence>
<accession>A0A561SAC9</accession>
<feature type="transmembrane region" description="Helical" evidence="7">
    <location>
        <begin position="473"/>
        <end position="491"/>
    </location>
</feature>
<dbReference type="GO" id="GO:0005886">
    <property type="term" value="C:plasma membrane"/>
    <property type="evidence" value="ECO:0007669"/>
    <property type="project" value="UniProtKB-SubCell"/>
</dbReference>
<keyword evidence="4 7" id="KW-1133">Transmembrane helix</keyword>